<keyword evidence="1" id="KW-0175">Coiled coil</keyword>
<sequence>MSEDDVSARDALAIAQRSLARLQEIENELHGELEETNETVDQLQDDLTALELRVSELDENRDPADLSADEKVGMVREHGFRKATEGHGRAKLDYDDIKWEIFGGDIGDSTCYRLIRKAAGLSDEKTGSTIDGFTARNPAGDNYHLAIDAQEAKRSRVFSAGKIGVTEEVR</sequence>
<dbReference type="KEGG" id="hla:Hlac_0738"/>
<keyword evidence="3" id="KW-1185">Reference proteome</keyword>
<evidence type="ECO:0000313" key="3">
    <source>
        <dbReference type="Proteomes" id="UP000000740"/>
    </source>
</evidence>
<proteinExistence type="predicted"/>
<dbReference type="AlphaFoldDB" id="B9LUI2"/>
<protein>
    <submittedName>
        <fullName evidence="2">Uncharacterized protein</fullName>
    </submittedName>
</protein>
<dbReference type="RefSeq" id="WP_012659969.1">
    <property type="nucleotide sequence ID" value="NC_012029.1"/>
</dbReference>
<organism evidence="2 3">
    <name type="scientific">Halorubrum lacusprofundi (strain ATCC 49239 / DSM 5036 / JCM 8891 / ACAM 34)</name>
    <dbReference type="NCBI Taxonomy" id="416348"/>
    <lineage>
        <taxon>Archaea</taxon>
        <taxon>Methanobacteriati</taxon>
        <taxon>Methanobacteriota</taxon>
        <taxon>Stenosarchaea group</taxon>
        <taxon>Halobacteria</taxon>
        <taxon>Halobacteriales</taxon>
        <taxon>Haloferacaceae</taxon>
        <taxon>Halorubrum</taxon>
    </lineage>
</organism>
<accession>B9LUI2</accession>
<dbReference type="Proteomes" id="UP000000740">
    <property type="component" value="Chromosome 1"/>
</dbReference>
<dbReference type="HOGENOM" id="CLU_1665449_0_0_2"/>
<reference evidence="2 3" key="1">
    <citation type="journal article" date="2016" name="Stand. Genomic Sci.">
        <title>Complete genome sequence of the Antarctic Halorubrum lacusprofundi type strain ACAM 34.</title>
        <authorList>
            <person name="Anderson I.J."/>
            <person name="DasSarma P."/>
            <person name="Lucas S."/>
            <person name="Copeland A."/>
            <person name="Lapidus A."/>
            <person name="Del Rio T.G."/>
            <person name="Tice H."/>
            <person name="Dalin E."/>
            <person name="Bruce D.C."/>
            <person name="Goodwin L."/>
            <person name="Pitluck S."/>
            <person name="Sims D."/>
            <person name="Brettin T.S."/>
            <person name="Detter J.C."/>
            <person name="Han C.S."/>
            <person name="Larimer F."/>
            <person name="Hauser L."/>
            <person name="Land M."/>
            <person name="Ivanova N."/>
            <person name="Richardson P."/>
            <person name="Cavicchioli R."/>
            <person name="DasSarma S."/>
            <person name="Woese C.R."/>
            <person name="Kyrpides N.C."/>
        </authorList>
    </citation>
    <scope>NUCLEOTIDE SEQUENCE [LARGE SCALE GENOMIC DNA]</scope>
    <source>
        <strain evidence="3">ATCC 49239 / DSM 5036 / JCM 8891 / ACAM 34</strain>
    </source>
</reference>
<gene>
    <name evidence="2" type="ordered locus">Hlac_0738</name>
</gene>
<name>B9LUI2_HALLT</name>
<evidence type="ECO:0000313" key="2">
    <source>
        <dbReference type="EMBL" id="ACM56339.1"/>
    </source>
</evidence>
<evidence type="ECO:0000256" key="1">
    <source>
        <dbReference type="SAM" id="Coils"/>
    </source>
</evidence>
<dbReference type="GeneID" id="7400212"/>
<feature type="coiled-coil region" evidence="1">
    <location>
        <begin position="8"/>
        <end position="60"/>
    </location>
</feature>
<dbReference type="EMBL" id="CP001365">
    <property type="protein sequence ID" value="ACM56339.1"/>
    <property type="molecule type" value="Genomic_DNA"/>
</dbReference>
<dbReference type="eggNOG" id="arCOG13019">
    <property type="taxonomic scope" value="Archaea"/>
</dbReference>